<feature type="domain" description="RNA polymerase sigma-70 region 2" evidence="6">
    <location>
        <begin position="23"/>
        <end position="85"/>
    </location>
</feature>
<evidence type="ECO:0000313" key="7">
    <source>
        <dbReference type="EMBL" id="HIQ69013.1"/>
    </source>
</evidence>
<accession>A0A9D0Z707</accession>
<comment type="similarity">
    <text evidence="1">Belongs to the sigma-70 factor family. ECF subfamily.</text>
</comment>
<dbReference type="EMBL" id="DVFN01000019">
    <property type="protein sequence ID" value="HIQ69013.1"/>
    <property type="molecule type" value="Genomic_DNA"/>
</dbReference>
<dbReference type="GO" id="GO:0016987">
    <property type="term" value="F:sigma factor activity"/>
    <property type="evidence" value="ECO:0007669"/>
    <property type="project" value="UniProtKB-KW"/>
</dbReference>
<dbReference type="AlphaFoldDB" id="A0A9D0Z707"/>
<dbReference type="Pfam" id="PF04542">
    <property type="entry name" value="Sigma70_r2"/>
    <property type="match status" value="1"/>
</dbReference>
<dbReference type="InterPro" id="IPR014284">
    <property type="entry name" value="RNA_pol_sigma-70_dom"/>
</dbReference>
<dbReference type="NCBIfam" id="TIGR02937">
    <property type="entry name" value="sigma70-ECF"/>
    <property type="match status" value="1"/>
</dbReference>
<dbReference type="InterPro" id="IPR007627">
    <property type="entry name" value="RNA_pol_sigma70_r2"/>
</dbReference>
<keyword evidence="5" id="KW-0804">Transcription</keyword>
<evidence type="ECO:0000256" key="3">
    <source>
        <dbReference type="ARBA" id="ARBA00023082"/>
    </source>
</evidence>
<sequence>MEDCDIIRLYWAREERALEETHRKYGSYCWTIAHNILRNREDSDECVNDTYLRAWNAMPPQRPAILPAFLGKITRNLSLDRCKAKGAARRGGGQLPLALEELGDCLSGGDTPEDALTAAELGKAIDRFLRTLPDKDCCVFLRRYWYLDNVGDIARRYHMAEGSVKSSLFRTRKKLRDYLQQEGVWA</sequence>
<proteinExistence type="inferred from homology"/>
<evidence type="ECO:0000256" key="2">
    <source>
        <dbReference type="ARBA" id="ARBA00023015"/>
    </source>
</evidence>
<dbReference type="InterPro" id="IPR013324">
    <property type="entry name" value="RNA_pol_sigma_r3/r4-like"/>
</dbReference>
<gene>
    <name evidence="7" type="ORF">IAA67_01600</name>
</gene>
<reference evidence="7" key="2">
    <citation type="journal article" date="2021" name="PeerJ">
        <title>Extensive microbial diversity within the chicken gut microbiome revealed by metagenomics and culture.</title>
        <authorList>
            <person name="Gilroy R."/>
            <person name="Ravi A."/>
            <person name="Getino M."/>
            <person name="Pursley I."/>
            <person name="Horton D.L."/>
            <person name="Alikhan N.F."/>
            <person name="Baker D."/>
            <person name="Gharbi K."/>
            <person name="Hall N."/>
            <person name="Watson M."/>
            <person name="Adriaenssens E.M."/>
            <person name="Foster-Nyarko E."/>
            <person name="Jarju S."/>
            <person name="Secka A."/>
            <person name="Antonio M."/>
            <person name="Oren A."/>
            <person name="Chaudhuri R.R."/>
            <person name="La Ragione R."/>
            <person name="Hildebrand F."/>
            <person name="Pallen M.J."/>
        </authorList>
    </citation>
    <scope>NUCLEOTIDE SEQUENCE</scope>
    <source>
        <strain evidence="7">ChiSjej2B20-13462</strain>
    </source>
</reference>
<evidence type="ECO:0000256" key="4">
    <source>
        <dbReference type="ARBA" id="ARBA00023125"/>
    </source>
</evidence>
<keyword evidence="2" id="KW-0805">Transcription regulation</keyword>
<dbReference type="Gene3D" id="1.10.10.10">
    <property type="entry name" value="Winged helix-like DNA-binding domain superfamily/Winged helix DNA-binding domain"/>
    <property type="match status" value="1"/>
</dbReference>
<dbReference type="InterPro" id="IPR036388">
    <property type="entry name" value="WH-like_DNA-bd_sf"/>
</dbReference>
<dbReference type="InterPro" id="IPR039425">
    <property type="entry name" value="RNA_pol_sigma-70-like"/>
</dbReference>
<dbReference type="GO" id="GO:0003677">
    <property type="term" value="F:DNA binding"/>
    <property type="evidence" value="ECO:0007669"/>
    <property type="project" value="UniProtKB-KW"/>
</dbReference>
<dbReference type="GO" id="GO:0006352">
    <property type="term" value="P:DNA-templated transcription initiation"/>
    <property type="evidence" value="ECO:0007669"/>
    <property type="project" value="InterPro"/>
</dbReference>
<reference evidence="7" key="1">
    <citation type="submission" date="2020-10" db="EMBL/GenBank/DDBJ databases">
        <authorList>
            <person name="Gilroy R."/>
        </authorList>
    </citation>
    <scope>NUCLEOTIDE SEQUENCE</scope>
    <source>
        <strain evidence="7">ChiSjej2B20-13462</strain>
    </source>
</reference>
<dbReference type="PANTHER" id="PTHR43133:SF8">
    <property type="entry name" value="RNA POLYMERASE SIGMA FACTOR HI_1459-RELATED"/>
    <property type="match status" value="1"/>
</dbReference>
<name>A0A9D0Z707_9FIRM</name>
<keyword evidence="3" id="KW-0731">Sigma factor</keyword>
<dbReference type="SUPFAM" id="SSF88659">
    <property type="entry name" value="Sigma3 and sigma4 domains of RNA polymerase sigma factors"/>
    <property type="match status" value="1"/>
</dbReference>
<keyword evidence="4" id="KW-0238">DNA-binding</keyword>
<organism evidence="7 8">
    <name type="scientific">Candidatus Avoscillospira stercorigallinarum</name>
    <dbReference type="NCBI Taxonomy" id="2840708"/>
    <lineage>
        <taxon>Bacteria</taxon>
        <taxon>Bacillati</taxon>
        <taxon>Bacillota</taxon>
        <taxon>Clostridia</taxon>
        <taxon>Eubacteriales</taxon>
        <taxon>Oscillospiraceae</taxon>
        <taxon>Oscillospiraceae incertae sedis</taxon>
        <taxon>Candidatus Avoscillospira</taxon>
    </lineage>
</organism>
<dbReference type="Gene3D" id="1.10.1740.10">
    <property type="match status" value="1"/>
</dbReference>
<comment type="caution">
    <text evidence="7">The sequence shown here is derived from an EMBL/GenBank/DDBJ whole genome shotgun (WGS) entry which is preliminary data.</text>
</comment>
<dbReference type="SUPFAM" id="SSF88946">
    <property type="entry name" value="Sigma2 domain of RNA polymerase sigma factors"/>
    <property type="match status" value="1"/>
</dbReference>
<dbReference type="Proteomes" id="UP000886874">
    <property type="component" value="Unassembled WGS sequence"/>
</dbReference>
<protein>
    <submittedName>
        <fullName evidence="7">Sigma-70 family RNA polymerase sigma factor</fullName>
    </submittedName>
</protein>
<evidence type="ECO:0000313" key="8">
    <source>
        <dbReference type="Proteomes" id="UP000886874"/>
    </source>
</evidence>
<dbReference type="InterPro" id="IPR013325">
    <property type="entry name" value="RNA_pol_sigma_r2"/>
</dbReference>
<evidence type="ECO:0000259" key="6">
    <source>
        <dbReference type="Pfam" id="PF04542"/>
    </source>
</evidence>
<evidence type="ECO:0000256" key="5">
    <source>
        <dbReference type="ARBA" id="ARBA00023163"/>
    </source>
</evidence>
<evidence type="ECO:0000256" key="1">
    <source>
        <dbReference type="ARBA" id="ARBA00010641"/>
    </source>
</evidence>
<dbReference type="PANTHER" id="PTHR43133">
    <property type="entry name" value="RNA POLYMERASE ECF-TYPE SIGMA FACTO"/>
    <property type="match status" value="1"/>
</dbReference>